<name>A0AAJ0F017_9PEZI</name>
<proteinExistence type="predicted"/>
<organism evidence="1 2">
    <name type="scientific">Colletotrichum godetiae</name>
    <dbReference type="NCBI Taxonomy" id="1209918"/>
    <lineage>
        <taxon>Eukaryota</taxon>
        <taxon>Fungi</taxon>
        <taxon>Dikarya</taxon>
        <taxon>Ascomycota</taxon>
        <taxon>Pezizomycotina</taxon>
        <taxon>Sordariomycetes</taxon>
        <taxon>Hypocreomycetidae</taxon>
        <taxon>Glomerellales</taxon>
        <taxon>Glomerellaceae</taxon>
        <taxon>Colletotrichum</taxon>
        <taxon>Colletotrichum acutatum species complex</taxon>
    </lineage>
</organism>
<protein>
    <submittedName>
        <fullName evidence="1">Uncharacterized protein</fullName>
    </submittedName>
</protein>
<dbReference type="RefSeq" id="XP_060431773.1">
    <property type="nucleotide sequence ID" value="XM_060580980.1"/>
</dbReference>
<evidence type="ECO:0000313" key="1">
    <source>
        <dbReference type="EMBL" id="KAK1688078.1"/>
    </source>
</evidence>
<evidence type="ECO:0000313" key="2">
    <source>
        <dbReference type="Proteomes" id="UP001224890"/>
    </source>
</evidence>
<keyword evidence="2" id="KW-1185">Reference proteome</keyword>
<comment type="caution">
    <text evidence="1">The sequence shown here is derived from an EMBL/GenBank/DDBJ whole genome shotgun (WGS) entry which is preliminary data.</text>
</comment>
<accession>A0AAJ0F017</accession>
<dbReference type="Proteomes" id="UP001224890">
    <property type="component" value="Unassembled WGS sequence"/>
</dbReference>
<dbReference type="GeneID" id="85465506"/>
<sequence length="233" mass="25841">MTDGFCRPGSPNNTTLTAQHVSTPACLNARKISVGAHALTGLSPTASRKGWRCETTEETFLFSFSGFPTKISSSLFLHRLIVDRIYYSSERDYSQPSKPVLRRRYGISDLHCFSKTSVWLECWSEFSSFSLYSRKPVEFSSLTTLLELYGLVSAVNAELAIVHYLVDFSRERDPQTRPALFIQGSQAGVGGRDIDSGRQPCPTVHGPGLVGTFRRRRVTFLFGPARRGSGAFG</sequence>
<dbReference type="AlphaFoldDB" id="A0AAJ0F017"/>
<gene>
    <name evidence="1" type="ORF">BDP55DRAFT_76717</name>
</gene>
<reference evidence="1" key="1">
    <citation type="submission" date="2021-06" db="EMBL/GenBank/DDBJ databases">
        <title>Comparative genomics, transcriptomics and evolutionary studies reveal genomic signatures of adaptation to plant cell wall in hemibiotrophic fungi.</title>
        <authorList>
            <consortium name="DOE Joint Genome Institute"/>
            <person name="Baroncelli R."/>
            <person name="Diaz J.F."/>
            <person name="Benocci T."/>
            <person name="Peng M."/>
            <person name="Battaglia E."/>
            <person name="Haridas S."/>
            <person name="Andreopoulos W."/>
            <person name="Labutti K."/>
            <person name="Pangilinan J."/>
            <person name="Floch G.L."/>
            <person name="Makela M.R."/>
            <person name="Henrissat B."/>
            <person name="Grigoriev I.V."/>
            <person name="Crouch J.A."/>
            <person name="De Vries R.P."/>
            <person name="Sukno S.A."/>
            <person name="Thon M.R."/>
        </authorList>
    </citation>
    <scope>NUCLEOTIDE SEQUENCE</scope>
    <source>
        <strain evidence="1">CBS 193.32</strain>
    </source>
</reference>
<dbReference type="EMBL" id="JAHMHR010000013">
    <property type="protein sequence ID" value="KAK1688078.1"/>
    <property type="molecule type" value="Genomic_DNA"/>
</dbReference>